<feature type="region of interest" description="Disordered" evidence="1">
    <location>
        <begin position="373"/>
        <end position="403"/>
    </location>
</feature>
<dbReference type="RefSeq" id="WP_002660209.1">
    <property type="nucleotide sequence ID" value="NZ_JH719942.1"/>
</dbReference>
<evidence type="ECO:0000256" key="1">
    <source>
        <dbReference type="SAM" id="MobiDB-lite"/>
    </source>
</evidence>
<organism evidence="2 3">
    <name type="scientific">Saprospira grandis DSM 2844</name>
    <dbReference type="NCBI Taxonomy" id="694433"/>
    <lineage>
        <taxon>Bacteria</taxon>
        <taxon>Pseudomonadati</taxon>
        <taxon>Bacteroidota</taxon>
        <taxon>Saprospiria</taxon>
        <taxon>Saprospirales</taxon>
        <taxon>Saprospiraceae</taxon>
        <taxon>Saprospira</taxon>
    </lineage>
</organism>
<dbReference type="HOGENOM" id="CLU_043797_0_0_10"/>
<gene>
    <name evidence="2" type="ORF">SapgrDRAFT_2820</name>
</gene>
<dbReference type="OrthoDB" id="1016065at2"/>
<protein>
    <submittedName>
        <fullName evidence="2">Uncharacterized protein</fullName>
    </submittedName>
</protein>
<reference evidence="3" key="1">
    <citation type="journal article" date="2012" name="Stand. Genomic Sci.">
        <title>Permanent draft genome sequence of the gliding predator Saprospira grandis strain Sa g1 (= HR1).</title>
        <authorList>
            <person name="Mavromatis K."/>
            <person name="Chertkov O."/>
            <person name="Lapidus A."/>
            <person name="Nolan M."/>
            <person name="Lucas S."/>
            <person name="Tice H."/>
            <person name="Del Rio T.G."/>
            <person name="Cheng J.F."/>
            <person name="Han C."/>
            <person name="Tapia R."/>
            <person name="Bruce D."/>
            <person name="Goodwin L.A."/>
            <person name="Pitluck S."/>
            <person name="Huntemann M."/>
            <person name="Liolios K."/>
            <person name="Pagani I."/>
            <person name="Ivanova N."/>
            <person name="Mikhailova N."/>
            <person name="Pati A."/>
            <person name="Chen A."/>
            <person name="Palaniappan K."/>
            <person name="Land M."/>
            <person name="Brambilla E.M."/>
            <person name="Rohde M."/>
            <person name="Spring S."/>
            <person name="Goker M."/>
            <person name="Detter J.C."/>
            <person name="Bristow J."/>
            <person name="Eisen J.A."/>
            <person name="Markowitz V."/>
            <person name="Hugenholtz P."/>
            <person name="Kyrpides N.C."/>
            <person name="Klenk H.P."/>
            <person name="Woyke T."/>
        </authorList>
    </citation>
    <scope>NUCLEOTIDE SEQUENCE [LARGE SCALE GENOMIC DNA]</scope>
    <source>
        <strain evidence="3">DSM 2844</strain>
    </source>
</reference>
<dbReference type="Proteomes" id="UP000005113">
    <property type="component" value="Unassembled WGS sequence"/>
</dbReference>
<evidence type="ECO:0000313" key="2">
    <source>
        <dbReference type="EMBL" id="EJF54475.1"/>
    </source>
</evidence>
<name>J1I6P5_9BACT</name>
<sequence length="524" mass="60495">MPTILKFKCQFLSDVILNASSATASVNEILDYVPGSNFWGILMQAAYQQENESLIRALHAIGESKVRCGDAHLVFLGKRSFRVPRCMFQEKVNKKRVYFDHLLSKEDRDAQKGSIQLKQMRTDYLVPYDSKKGFNTSRPKSRLSIKTAYDCNKRRSEEGKMYSYEGLVKGSKWEFEVEVENGSPELEQFIQDTLVGIKRLGKSRSAEFGRVKIELIEQKKVEQAKKPIYPEEKEVEFVGLTTKDLGLDSDYQHIISFYAESRICFQSKGQTTAEPQLDQLLEALQWSGVKAKFLKSPNYISQAVYSPWNAYRNARDADRWYIEKGSVFFLAVDKLEKEIVDHVWVGSFQNEGFGKLQLNPEFLFKRVDADSKEEYAEERQEDNPPHLEVSSVDKKTSYEETPNEVSFGENDELLILMLKDEYLAEDIAAKLKHFRKANNEDLMQVSASQWGQIRNLVVHFDRKSELEAVLFRENFGFLKTASRKNSWSNKLRNNLKAIFDGLKEEQAREFLLLLANAEAKKVVY</sequence>
<proteinExistence type="predicted"/>
<dbReference type="EMBL" id="JH719942">
    <property type="protein sequence ID" value="EJF54475.1"/>
    <property type="molecule type" value="Genomic_DNA"/>
</dbReference>
<feature type="compositionally biased region" description="Basic and acidic residues" evidence="1">
    <location>
        <begin position="373"/>
        <end position="398"/>
    </location>
</feature>
<evidence type="ECO:0000313" key="3">
    <source>
        <dbReference type="Proteomes" id="UP000005113"/>
    </source>
</evidence>
<dbReference type="AlphaFoldDB" id="J1I6P5"/>
<accession>J1I6P5</accession>